<evidence type="ECO:0000259" key="5">
    <source>
        <dbReference type="PROSITE" id="PS50943"/>
    </source>
</evidence>
<dbReference type="CDD" id="cd19977">
    <property type="entry name" value="PBP1_EndR-like"/>
    <property type="match status" value="1"/>
</dbReference>
<dbReference type="InterPro" id="IPR000843">
    <property type="entry name" value="HTH_LacI"/>
</dbReference>
<evidence type="ECO:0000256" key="1">
    <source>
        <dbReference type="ARBA" id="ARBA00023015"/>
    </source>
</evidence>
<dbReference type="PANTHER" id="PTHR30146:SF109">
    <property type="entry name" value="HTH-TYPE TRANSCRIPTIONAL REGULATOR GALS"/>
    <property type="match status" value="1"/>
</dbReference>
<proteinExistence type="predicted"/>
<reference evidence="6 7" key="1">
    <citation type="submission" date="2019-02" db="EMBL/GenBank/DDBJ databases">
        <title>Paenibacillus sp. nov., isolated from surface-sterilized tissue of Thalictrum simplex L.</title>
        <authorList>
            <person name="Tuo L."/>
        </authorList>
    </citation>
    <scope>NUCLEOTIDE SEQUENCE [LARGE SCALE GENOMIC DNA]</scope>
    <source>
        <strain evidence="6 7">N2SHLJ1</strain>
    </source>
</reference>
<dbReference type="CDD" id="cd01392">
    <property type="entry name" value="HTH_LacI"/>
    <property type="match status" value="1"/>
</dbReference>
<dbReference type="InterPro" id="IPR001761">
    <property type="entry name" value="Peripla_BP/Lac1_sug-bd_dom"/>
</dbReference>
<accession>A0A4Q9DUS4</accession>
<dbReference type="PANTHER" id="PTHR30146">
    <property type="entry name" value="LACI-RELATED TRANSCRIPTIONAL REPRESSOR"/>
    <property type="match status" value="1"/>
</dbReference>
<dbReference type="OrthoDB" id="1639518at2"/>
<organism evidence="6 7">
    <name type="scientific">Paenibacillus thalictri</name>
    <dbReference type="NCBI Taxonomy" id="2527873"/>
    <lineage>
        <taxon>Bacteria</taxon>
        <taxon>Bacillati</taxon>
        <taxon>Bacillota</taxon>
        <taxon>Bacilli</taxon>
        <taxon>Bacillales</taxon>
        <taxon>Paenibacillaceae</taxon>
        <taxon>Paenibacillus</taxon>
    </lineage>
</organism>
<dbReference type="Gene3D" id="1.10.260.40">
    <property type="entry name" value="lambda repressor-like DNA-binding domains"/>
    <property type="match status" value="1"/>
</dbReference>
<dbReference type="GO" id="GO:0003700">
    <property type="term" value="F:DNA-binding transcription factor activity"/>
    <property type="evidence" value="ECO:0007669"/>
    <property type="project" value="TreeGrafter"/>
</dbReference>
<name>A0A4Q9DUS4_9BACL</name>
<dbReference type="PROSITE" id="PS50932">
    <property type="entry name" value="HTH_LACI_2"/>
    <property type="match status" value="1"/>
</dbReference>
<dbReference type="SUPFAM" id="SSF53822">
    <property type="entry name" value="Periplasmic binding protein-like I"/>
    <property type="match status" value="1"/>
</dbReference>
<dbReference type="PRINTS" id="PR00036">
    <property type="entry name" value="HTHLACI"/>
</dbReference>
<dbReference type="InterPro" id="IPR010982">
    <property type="entry name" value="Lambda_DNA-bd_dom_sf"/>
</dbReference>
<dbReference type="InterPro" id="IPR028082">
    <property type="entry name" value="Peripla_BP_I"/>
</dbReference>
<sequence>MKVTIDDVARRAGVSKTTVSRILNGNYGQTTEETRNRILDVIKEMDYSPNIVAKSLKSMRTNVIGIVLSNLKNPYWMTVLEGVEDTCRDLGYNLMICNSDEQPEMEMQYIKEFQMRQVDGIVINPTVRNMELYAKLASDNYPFVVINRKVPGLSAHHVVVDNVKGAELAVNHLVRAGRKKVAVFVYRNPHVSTWAERVEGYRSAMLENGFAPGDLLICEVEQGTGATTEAVIRFLRQQPDVEAIFSTNNMMTLDIIKGIKELRLRIPDDIAIIGYDETVWAQHLDPPLTTVMQPAYEMGRISAKMLIKRINAKRQQKPETVVLEPQLIVRASCGAAGRV</sequence>
<dbReference type="Pfam" id="PF00532">
    <property type="entry name" value="Peripla_BP_1"/>
    <property type="match status" value="1"/>
</dbReference>
<evidence type="ECO:0000256" key="3">
    <source>
        <dbReference type="ARBA" id="ARBA00023163"/>
    </source>
</evidence>
<keyword evidence="1" id="KW-0805">Transcription regulation</keyword>
<dbReference type="EMBL" id="SIRE01000007">
    <property type="protein sequence ID" value="TBL79453.1"/>
    <property type="molecule type" value="Genomic_DNA"/>
</dbReference>
<dbReference type="InterPro" id="IPR001387">
    <property type="entry name" value="Cro/C1-type_HTH"/>
</dbReference>
<dbReference type="AlphaFoldDB" id="A0A4Q9DUS4"/>
<dbReference type="SUPFAM" id="SSF47413">
    <property type="entry name" value="lambda repressor-like DNA-binding domains"/>
    <property type="match status" value="1"/>
</dbReference>
<dbReference type="RefSeq" id="WP_131013397.1">
    <property type="nucleotide sequence ID" value="NZ_SIRE01000007.1"/>
</dbReference>
<dbReference type="SMART" id="SM00354">
    <property type="entry name" value="HTH_LACI"/>
    <property type="match status" value="1"/>
</dbReference>
<evidence type="ECO:0000313" key="6">
    <source>
        <dbReference type="EMBL" id="TBL79453.1"/>
    </source>
</evidence>
<evidence type="ECO:0000256" key="2">
    <source>
        <dbReference type="ARBA" id="ARBA00023125"/>
    </source>
</evidence>
<gene>
    <name evidence="6" type="ORF">EYB31_11105</name>
</gene>
<dbReference type="Proteomes" id="UP000293142">
    <property type="component" value="Unassembled WGS sequence"/>
</dbReference>
<comment type="caution">
    <text evidence="6">The sequence shown here is derived from an EMBL/GenBank/DDBJ whole genome shotgun (WGS) entry which is preliminary data.</text>
</comment>
<dbReference type="GO" id="GO:0000976">
    <property type="term" value="F:transcription cis-regulatory region binding"/>
    <property type="evidence" value="ECO:0007669"/>
    <property type="project" value="TreeGrafter"/>
</dbReference>
<keyword evidence="7" id="KW-1185">Reference proteome</keyword>
<evidence type="ECO:0000313" key="7">
    <source>
        <dbReference type="Proteomes" id="UP000293142"/>
    </source>
</evidence>
<keyword evidence="2" id="KW-0238">DNA-binding</keyword>
<dbReference type="PROSITE" id="PS00356">
    <property type="entry name" value="HTH_LACI_1"/>
    <property type="match status" value="1"/>
</dbReference>
<dbReference type="PROSITE" id="PS50943">
    <property type="entry name" value="HTH_CROC1"/>
    <property type="match status" value="1"/>
</dbReference>
<dbReference type="Gene3D" id="3.40.50.2300">
    <property type="match status" value="2"/>
</dbReference>
<feature type="domain" description="HTH cro/C1-type" evidence="5">
    <location>
        <begin position="2"/>
        <end position="48"/>
    </location>
</feature>
<dbReference type="Pfam" id="PF00356">
    <property type="entry name" value="LacI"/>
    <property type="match status" value="1"/>
</dbReference>
<evidence type="ECO:0000259" key="4">
    <source>
        <dbReference type="PROSITE" id="PS50932"/>
    </source>
</evidence>
<protein>
    <submittedName>
        <fullName evidence="6">LacI family transcriptional regulator</fullName>
    </submittedName>
</protein>
<feature type="domain" description="HTH lacI-type" evidence="4">
    <location>
        <begin position="3"/>
        <end position="58"/>
    </location>
</feature>
<keyword evidence="3" id="KW-0804">Transcription</keyword>